<protein>
    <submittedName>
        <fullName evidence="1">Uncharacterized protein</fullName>
    </submittedName>
</protein>
<dbReference type="SUPFAM" id="SSF50475">
    <property type="entry name" value="FMN-binding split barrel"/>
    <property type="match status" value="1"/>
</dbReference>
<evidence type="ECO:0000313" key="1">
    <source>
        <dbReference type="EMBL" id="GAA5064657.1"/>
    </source>
</evidence>
<comment type="caution">
    <text evidence="1">The sequence shown here is derived from an EMBL/GenBank/DDBJ whole genome shotgun (WGS) entry which is preliminary data.</text>
</comment>
<dbReference type="AlphaFoldDB" id="A0AAV3UQX4"/>
<dbReference type="EMBL" id="BAABKX010000030">
    <property type="protein sequence ID" value="GAA5064657.1"/>
    <property type="molecule type" value="Genomic_DNA"/>
</dbReference>
<organism evidence="1 2">
    <name type="scientific">Haladaptatus pallidirubidus</name>
    <dbReference type="NCBI Taxonomy" id="1008152"/>
    <lineage>
        <taxon>Archaea</taxon>
        <taxon>Methanobacteriati</taxon>
        <taxon>Methanobacteriota</taxon>
        <taxon>Stenosarchaea group</taxon>
        <taxon>Halobacteria</taxon>
        <taxon>Halobacteriales</taxon>
        <taxon>Haladaptataceae</taxon>
        <taxon>Haladaptatus</taxon>
    </lineage>
</organism>
<sequence length="54" mass="6053">MTENAPRNVTGSIRHQGKEIDDPAWIPEFLAEQETGVLGLIDNDIPHLVIQLFI</sequence>
<dbReference type="RefSeq" id="WP_227778946.1">
    <property type="nucleotide sequence ID" value="NZ_BAABKX010000030.1"/>
</dbReference>
<gene>
    <name evidence="1" type="ORF">GCM10025751_54530</name>
</gene>
<name>A0AAV3UQX4_9EURY</name>
<dbReference type="GeneID" id="68617651"/>
<keyword evidence="2" id="KW-1185">Reference proteome</keyword>
<accession>A0AAV3UQX4</accession>
<evidence type="ECO:0000313" key="2">
    <source>
        <dbReference type="Proteomes" id="UP001501729"/>
    </source>
</evidence>
<reference evidence="1 2" key="1">
    <citation type="journal article" date="2019" name="Int. J. Syst. Evol. Microbiol.">
        <title>The Global Catalogue of Microorganisms (GCM) 10K type strain sequencing project: providing services to taxonomists for standard genome sequencing and annotation.</title>
        <authorList>
            <consortium name="The Broad Institute Genomics Platform"/>
            <consortium name="The Broad Institute Genome Sequencing Center for Infectious Disease"/>
            <person name="Wu L."/>
            <person name="Ma J."/>
        </authorList>
    </citation>
    <scope>NUCLEOTIDE SEQUENCE [LARGE SCALE GENOMIC DNA]</scope>
    <source>
        <strain evidence="1 2">JCM 17504</strain>
    </source>
</reference>
<dbReference type="Proteomes" id="UP001501729">
    <property type="component" value="Unassembled WGS sequence"/>
</dbReference>
<proteinExistence type="predicted"/>